<name>A0A916U9J4_9SPHI</name>
<reference evidence="1" key="1">
    <citation type="journal article" date="2014" name="Int. J. Syst. Evol. Microbiol.">
        <title>Complete genome sequence of Corynebacterium casei LMG S-19264T (=DSM 44701T), isolated from a smear-ripened cheese.</title>
        <authorList>
            <consortium name="US DOE Joint Genome Institute (JGI-PGF)"/>
            <person name="Walter F."/>
            <person name="Albersmeier A."/>
            <person name="Kalinowski J."/>
            <person name="Ruckert C."/>
        </authorList>
    </citation>
    <scope>NUCLEOTIDE SEQUENCE</scope>
    <source>
        <strain evidence="1">CGMCC 1.15343</strain>
    </source>
</reference>
<evidence type="ECO:0000313" key="1">
    <source>
        <dbReference type="EMBL" id="GGC64831.1"/>
    </source>
</evidence>
<organism evidence="1 2">
    <name type="scientific">Pedobacter quisquiliarum</name>
    <dbReference type="NCBI Taxonomy" id="1834438"/>
    <lineage>
        <taxon>Bacteria</taxon>
        <taxon>Pseudomonadati</taxon>
        <taxon>Bacteroidota</taxon>
        <taxon>Sphingobacteriia</taxon>
        <taxon>Sphingobacteriales</taxon>
        <taxon>Sphingobacteriaceae</taxon>
        <taxon>Pedobacter</taxon>
    </lineage>
</organism>
<sequence length="161" mass="17896">MENNANTIETILYPLSSGTENPTMLRIEIEYIPLEHLKSAWHYTLIDQSQESTGYSLSAAEAPPVTSKTADGHTWLKTFAFLFSSDGVTGQFTEVRHTFTELPADPVQLLLQGEKDESDPQNTSVVDIWLKFVKGLKKEVLPKQEITTALVEAMRQSGGPN</sequence>
<dbReference type="AlphaFoldDB" id="A0A916U9J4"/>
<dbReference type="EMBL" id="BMIL01000005">
    <property type="protein sequence ID" value="GGC64831.1"/>
    <property type="molecule type" value="Genomic_DNA"/>
</dbReference>
<evidence type="ECO:0000313" key="2">
    <source>
        <dbReference type="Proteomes" id="UP000651668"/>
    </source>
</evidence>
<dbReference type="RefSeq" id="WP_188626556.1">
    <property type="nucleotide sequence ID" value="NZ_BMIL01000005.1"/>
</dbReference>
<reference evidence="1" key="2">
    <citation type="submission" date="2020-09" db="EMBL/GenBank/DDBJ databases">
        <authorList>
            <person name="Sun Q."/>
            <person name="Zhou Y."/>
        </authorList>
    </citation>
    <scope>NUCLEOTIDE SEQUENCE</scope>
    <source>
        <strain evidence="1">CGMCC 1.15343</strain>
    </source>
</reference>
<protein>
    <submittedName>
        <fullName evidence="1">Uncharacterized protein</fullName>
    </submittedName>
</protein>
<dbReference type="Proteomes" id="UP000651668">
    <property type="component" value="Unassembled WGS sequence"/>
</dbReference>
<accession>A0A916U9J4</accession>
<gene>
    <name evidence="1" type="ORF">GCM10011387_18080</name>
</gene>
<comment type="caution">
    <text evidence="1">The sequence shown here is derived from an EMBL/GenBank/DDBJ whole genome shotgun (WGS) entry which is preliminary data.</text>
</comment>
<proteinExistence type="predicted"/>
<keyword evidence="2" id="KW-1185">Reference proteome</keyword>